<keyword evidence="8" id="KW-1185">Reference proteome</keyword>
<dbReference type="EMBL" id="FMYQ01000008">
    <property type="protein sequence ID" value="SDC56410.1"/>
    <property type="molecule type" value="Genomic_DNA"/>
</dbReference>
<feature type="domain" description="DNA2/NAM7 helicase-like C-terminal" evidence="5">
    <location>
        <begin position="931"/>
        <end position="1108"/>
    </location>
</feature>
<gene>
    <name evidence="7" type="ORF">SAMN05421548_10812</name>
</gene>
<dbReference type="InterPro" id="IPR019993">
    <property type="entry name" value="RecB_nuclease_TM0106_put"/>
</dbReference>
<dbReference type="PANTHER" id="PTHR43788:SF8">
    <property type="entry name" value="DNA-BINDING PROTEIN SMUBP-2"/>
    <property type="match status" value="1"/>
</dbReference>
<feature type="domain" description="YprB ribonuclease H-like" evidence="6">
    <location>
        <begin position="330"/>
        <end position="514"/>
    </location>
</feature>
<name>A0A1G6MLP5_9BURK</name>
<evidence type="ECO:0000313" key="7">
    <source>
        <dbReference type="EMBL" id="SDC56410.1"/>
    </source>
</evidence>
<dbReference type="InterPro" id="IPR050534">
    <property type="entry name" value="Coronavir_polyprotein_1ab"/>
</dbReference>
<dbReference type="SUPFAM" id="SSF52540">
    <property type="entry name" value="P-loop containing nucleoside triphosphate hydrolases"/>
    <property type="match status" value="1"/>
</dbReference>
<dbReference type="InterPro" id="IPR038720">
    <property type="entry name" value="YprB_RNase_H-like_dom"/>
</dbReference>
<proteinExistence type="predicted"/>
<dbReference type="InterPro" id="IPR047187">
    <property type="entry name" value="SF1_C_Upf1"/>
</dbReference>
<dbReference type="RefSeq" id="WP_091996742.1">
    <property type="nucleotide sequence ID" value="NZ_FMYQ01000008.1"/>
</dbReference>
<dbReference type="GO" id="GO:0043139">
    <property type="term" value="F:5'-3' DNA helicase activity"/>
    <property type="evidence" value="ECO:0007669"/>
    <property type="project" value="TreeGrafter"/>
</dbReference>
<dbReference type="InterPro" id="IPR027417">
    <property type="entry name" value="P-loop_NTPase"/>
</dbReference>
<accession>A0A1G6MLP5</accession>
<reference evidence="8" key="1">
    <citation type="submission" date="2016-09" db="EMBL/GenBank/DDBJ databases">
        <authorList>
            <person name="Varghese N."/>
            <person name="Submissions S."/>
        </authorList>
    </citation>
    <scope>NUCLEOTIDE SEQUENCE [LARGE SCALE GENOMIC DNA]</scope>
    <source>
        <strain evidence="8">TNe-862</strain>
    </source>
</reference>
<evidence type="ECO:0000313" key="8">
    <source>
        <dbReference type="Proteomes" id="UP000198908"/>
    </source>
</evidence>
<keyword evidence="1" id="KW-0547">Nucleotide-binding</keyword>
<dbReference type="Pfam" id="PF13482">
    <property type="entry name" value="RNase_H_2"/>
    <property type="match status" value="1"/>
</dbReference>
<evidence type="ECO:0000259" key="6">
    <source>
        <dbReference type="Pfam" id="PF13482"/>
    </source>
</evidence>
<dbReference type="GO" id="GO:0005524">
    <property type="term" value="F:ATP binding"/>
    <property type="evidence" value="ECO:0007669"/>
    <property type="project" value="UniProtKB-KW"/>
</dbReference>
<dbReference type="PANTHER" id="PTHR43788">
    <property type="entry name" value="DNA2/NAM7 HELICASE FAMILY MEMBER"/>
    <property type="match status" value="1"/>
</dbReference>
<dbReference type="InterPro" id="IPR012337">
    <property type="entry name" value="RNaseH-like_sf"/>
</dbReference>
<evidence type="ECO:0000256" key="1">
    <source>
        <dbReference type="ARBA" id="ARBA00022741"/>
    </source>
</evidence>
<dbReference type="Proteomes" id="UP000198908">
    <property type="component" value="Unassembled WGS sequence"/>
</dbReference>
<sequence>MLQLGGVRIYSASDLVSFLECEYSTTLALIDLETPLPRNPADEQLALVQERGLKHEKAYLADLTASGKSIIDINAVAGKDIRARVDATLKAMRAGYDVIYQAAFLDSNLLGYADFLVKVAKPSDLGCFSYEAFDTKLALSSRGKFITQLTFYSHLLAKAQGVYPEHMAVVLGSNKATTYRCTEYRHCFDMALSRFLARVTNHKAASITAAAAETYPDPCDKCSQCHWSQLCDKRRVADDHLSQVAGITRVQVRKLVSAGVPTLEALATMPPGASVSNIADETLARLRSQAELQRHFRNTGKRKVILLRKAKEDTRLRGFERLPEPSPGDMFFDMEGNPLESGGLEYLFGVWEVDRPGGYFRAFWAHNRAEEKLAFEAFMDYLDERLKKHPDAHIYHYAPYEPTALKKLMSVHGTRESSVDNLLRQGKLIDLYAVVREALRVSESSYSIKYVERFYRGVRAGDVTNAGASIVFYERWKALREDPEQKAGADKLLQDIADYNRDDVVSTYQLLEWLLSLRPTPLQWSNRRDATAVAAAAAAVKEEVLQAQLLVESILKPLPADEKDWTPDQQSRALIAQMVFFHQREAKPEWWAVFARKEMSDVELIEDAECLGGLTRDTTRTPEAVKRSKRYFYNAPPQETKLRSDSRCMDVMTGKGLSNLLVDMDSLSVSFTATSEPEKLLSIGPNGPVDTTHHRAALVHFATDFRDGGKSYSAVHALLRREPPRIKGIAPGSALINQKADLLTQVINVVKGMDETCLFLQGPPGAGKTFTGSHVILDLLKQGKRVGVTSNSHHAINNLLQAVETRAHAEKFVFSGMKKSTGPESELQGSIIIDVAEDDDVFYGEADLVAGTSWLFVKEEMRDQLDYLFVDEAGQMALANLAAVGMCTRNIVLLGDQMQLAQPSKGMHPGRSGESSLDYLLDGVATIPSDKGIFLKTTYRMHPDVCEFISDAVYDSRLKPAPGTSARVVNAPFEGQRAAPMTGIRFIPVQHDGNAQSSKEEVQKVVSLVNELLQGTRDDGRRMVPMTLDDILVVAPYNVQVNELKRALPAGARVGTVDKFQGQEAHVVIMSMATSNAEYLPRDIEFLFSKNRLNVGISRAKALAILVACPDLLTVPCSKPEQMALVNTLCALVQYSD</sequence>
<keyword evidence="3" id="KW-0347">Helicase</keyword>
<organism evidence="7 8">
    <name type="scientific">Paraburkholderia lycopersici</name>
    <dbReference type="NCBI Taxonomy" id="416944"/>
    <lineage>
        <taxon>Bacteria</taxon>
        <taxon>Pseudomonadati</taxon>
        <taxon>Pseudomonadota</taxon>
        <taxon>Betaproteobacteria</taxon>
        <taxon>Burkholderiales</taxon>
        <taxon>Burkholderiaceae</taxon>
        <taxon>Paraburkholderia</taxon>
    </lineage>
</organism>
<dbReference type="InterPro" id="IPR041679">
    <property type="entry name" value="DNA2/NAM7-like_C"/>
</dbReference>
<evidence type="ECO:0000256" key="2">
    <source>
        <dbReference type="ARBA" id="ARBA00022801"/>
    </source>
</evidence>
<dbReference type="Gene3D" id="3.40.50.300">
    <property type="entry name" value="P-loop containing nucleotide triphosphate hydrolases"/>
    <property type="match status" value="2"/>
</dbReference>
<evidence type="ECO:0008006" key="9">
    <source>
        <dbReference type="Google" id="ProtNLM"/>
    </source>
</evidence>
<dbReference type="OrthoDB" id="9757917at2"/>
<evidence type="ECO:0000256" key="3">
    <source>
        <dbReference type="ARBA" id="ARBA00022806"/>
    </source>
</evidence>
<keyword evidence="4" id="KW-0067">ATP-binding</keyword>
<dbReference type="CDD" id="cd17934">
    <property type="entry name" value="DEXXQc_Upf1-like"/>
    <property type="match status" value="1"/>
</dbReference>
<dbReference type="GO" id="GO:0016787">
    <property type="term" value="F:hydrolase activity"/>
    <property type="evidence" value="ECO:0007669"/>
    <property type="project" value="UniProtKB-KW"/>
</dbReference>
<protein>
    <recommendedName>
        <fullName evidence="9">AAA+ ATPase domain-containing protein</fullName>
    </recommendedName>
</protein>
<dbReference type="Pfam" id="PF13604">
    <property type="entry name" value="AAA_30"/>
    <property type="match status" value="1"/>
</dbReference>
<evidence type="ECO:0000256" key="4">
    <source>
        <dbReference type="ARBA" id="ARBA00022840"/>
    </source>
</evidence>
<dbReference type="NCBIfam" id="TIGR03491">
    <property type="entry name" value="TM0106 family RecB-like putative nuclease"/>
    <property type="match status" value="1"/>
</dbReference>
<evidence type="ECO:0000259" key="5">
    <source>
        <dbReference type="Pfam" id="PF13087"/>
    </source>
</evidence>
<dbReference type="STRING" id="416944.SAMN05421548_10812"/>
<dbReference type="SUPFAM" id="SSF53098">
    <property type="entry name" value="Ribonuclease H-like"/>
    <property type="match status" value="1"/>
</dbReference>
<dbReference type="CDD" id="cd18808">
    <property type="entry name" value="SF1_C_Upf1"/>
    <property type="match status" value="1"/>
</dbReference>
<dbReference type="Pfam" id="PF13087">
    <property type="entry name" value="AAA_12"/>
    <property type="match status" value="1"/>
</dbReference>
<dbReference type="AlphaFoldDB" id="A0A1G6MLP5"/>
<keyword evidence="2" id="KW-0378">Hydrolase</keyword>